<proteinExistence type="predicted"/>
<gene>
    <name evidence="2" type="ORF">AYBTSS11_LOCUS28814</name>
</gene>
<evidence type="ECO:0000313" key="3">
    <source>
        <dbReference type="Proteomes" id="UP001189624"/>
    </source>
</evidence>
<keyword evidence="3" id="KW-1185">Reference proteome</keyword>
<organism evidence="2 3">
    <name type="scientific">Sphenostylis stenocarpa</name>
    <dbReference type="NCBI Taxonomy" id="92480"/>
    <lineage>
        <taxon>Eukaryota</taxon>
        <taxon>Viridiplantae</taxon>
        <taxon>Streptophyta</taxon>
        <taxon>Embryophyta</taxon>
        <taxon>Tracheophyta</taxon>
        <taxon>Spermatophyta</taxon>
        <taxon>Magnoliopsida</taxon>
        <taxon>eudicotyledons</taxon>
        <taxon>Gunneridae</taxon>
        <taxon>Pentapetalae</taxon>
        <taxon>rosids</taxon>
        <taxon>fabids</taxon>
        <taxon>Fabales</taxon>
        <taxon>Fabaceae</taxon>
        <taxon>Papilionoideae</taxon>
        <taxon>50 kb inversion clade</taxon>
        <taxon>NPAAA clade</taxon>
        <taxon>indigoferoid/millettioid clade</taxon>
        <taxon>Phaseoleae</taxon>
        <taxon>Sphenostylis</taxon>
    </lineage>
</organism>
<evidence type="ECO:0000313" key="2">
    <source>
        <dbReference type="EMBL" id="CAJ1976675.1"/>
    </source>
</evidence>
<dbReference type="EMBL" id="OY731407">
    <property type="protein sequence ID" value="CAJ1976675.1"/>
    <property type="molecule type" value="Genomic_DNA"/>
</dbReference>
<name>A0AA86W1M8_9FABA</name>
<feature type="region of interest" description="Disordered" evidence="1">
    <location>
        <begin position="28"/>
        <end position="122"/>
    </location>
</feature>
<protein>
    <submittedName>
        <fullName evidence="2">Uncharacterized protein</fullName>
    </submittedName>
</protein>
<accession>A0AA86W1M8</accession>
<dbReference type="Proteomes" id="UP001189624">
    <property type="component" value="Chromosome 10"/>
</dbReference>
<feature type="compositionally biased region" description="Pro residues" evidence="1">
    <location>
        <begin position="58"/>
        <end position="68"/>
    </location>
</feature>
<dbReference type="Gramene" id="rna-AYBTSS11_LOCUS28814">
    <property type="protein sequence ID" value="CAJ1976675.1"/>
    <property type="gene ID" value="gene-AYBTSS11_LOCUS28814"/>
</dbReference>
<sequence>MNHFPSPSPCGSLTFTCFTQPWPPSPLPSLPLAAPKPLNVSPHRSCKFSRGPATLASPKPPCPHPESPSPFTDCGHHYATNHSSSPHQTVPHFSLHCTRPPPTAKPPLSTLTETLNPRGDSP</sequence>
<reference evidence="2" key="1">
    <citation type="submission" date="2023-10" db="EMBL/GenBank/DDBJ databases">
        <authorList>
            <person name="Domelevo Entfellner J.-B."/>
        </authorList>
    </citation>
    <scope>NUCLEOTIDE SEQUENCE</scope>
</reference>
<dbReference type="AlphaFoldDB" id="A0AA86W1M8"/>
<evidence type="ECO:0000256" key="1">
    <source>
        <dbReference type="SAM" id="MobiDB-lite"/>
    </source>
</evidence>